<sequence>MRKFFLLFALFLLFSGCISESDYVKQKSETLLSSSTYDGNNDGVIDIYHYKYAKKQYRDYKIQREIYIYPKVRLTSLTPNNLDISGVADATAAFGSFSSKLKTQLDSCAKKTGISNVKCANIDNCASKCEEASSKCKNLAEKYPEFIGYSILSLDQAITERVSLTNSINNDLFSYQSLPISGKQSLFEGLDSLYYVSTSILNGPLYSHSEVDVCTNSMSYISLFELQSILGPRNLEVTGYNYLTILTLSKDESDGEYADLFVKDEIPIDFDSGSIHTVQKAVIDGKYVEWTPLRSDDEDEILFYTFESDELGATNEWETPKYKVRTLDTTFLQPTFVVFDLILPLTNYHLAVSFSMIIPLLLLILIFNFVMFVYNVLAAKIGKKTFYRGMKNYVGIPNLGWKRDLAFGLVAFAIGIGASFFSTSVPDQTLQLFSLVNYVFEDPGALISIFCTVVGSLFTFTAILAFVKSEALQASYRGILVKEKTAALDEVSELKEKLLLLKSMINDYKKEGFDISEAYNAYVSVPMDKLEKVNSKNINKHASFIDKSLNKIENVISLLKNRRESAEKNWSDWSSSISQEFEKEDELHLSSLTFIPVSLRTWAANKFITEHPGEGVFFEGEVLRKKEMVPTDLVHEAVKAGNILNVLVLKNDKPYITVITKGNKTLMQGLFLKFSSYLKTFLKRSNQKDYRYVMGIGDKVVLALIKRGELESLILCPTEKFKQGYDQWKSIFTRLK</sequence>
<proteinExistence type="predicted"/>
<protein>
    <submittedName>
        <fullName evidence="2">Uncharacterized protein</fullName>
    </submittedName>
</protein>
<reference evidence="2" key="1">
    <citation type="journal article" date="2014" name="Genome Biol. Evol.">
        <title>Pangenome evidence for extensive interdomain horizontal transfer affecting lineage core and shell genes in uncultured planktonic thaumarchaeota and euryarchaeota.</title>
        <authorList>
            <person name="Deschamps P."/>
            <person name="Zivanovic Y."/>
            <person name="Moreira D."/>
            <person name="Rodriguez-Valera F."/>
            <person name="Lopez-Garcia P."/>
        </authorList>
    </citation>
    <scope>NUCLEOTIDE SEQUENCE</scope>
</reference>
<feature type="transmembrane region" description="Helical" evidence="1">
    <location>
        <begin position="356"/>
        <end position="378"/>
    </location>
</feature>
<dbReference type="AlphaFoldDB" id="A0A075GWX5"/>
<keyword evidence="1" id="KW-1133">Transmembrane helix</keyword>
<feature type="transmembrane region" description="Helical" evidence="1">
    <location>
        <begin position="405"/>
        <end position="425"/>
    </location>
</feature>
<dbReference type="EMBL" id="KF900780">
    <property type="protein sequence ID" value="AIF06777.1"/>
    <property type="molecule type" value="Genomic_DNA"/>
</dbReference>
<keyword evidence="1" id="KW-0812">Transmembrane</keyword>
<evidence type="ECO:0000313" key="2">
    <source>
        <dbReference type="EMBL" id="AIF06777.1"/>
    </source>
</evidence>
<dbReference type="PROSITE" id="PS51257">
    <property type="entry name" value="PROKAR_LIPOPROTEIN"/>
    <property type="match status" value="1"/>
</dbReference>
<organism evidence="2">
    <name type="scientific">uncultured marine group II/III euryarchaeote KM3_195_B08</name>
    <dbReference type="NCBI Taxonomy" id="1457970"/>
    <lineage>
        <taxon>Archaea</taxon>
        <taxon>Methanobacteriati</taxon>
        <taxon>Methanobacteriota</taxon>
        <taxon>environmental samples</taxon>
    </lineage>
</organism>
<evidence type="ECO:0000256" key="1">
    <source>
        <dbReference type="SAM" id="Phobius"/>
    </source>
</evidence>
<name>A0A075GWX5_9EURY</name>
<feature type="transmembrane region" description="Helical" evidence="1">
    <location>
        <begin position="445"/>
        <end position="467"/>
    </location>
</feature>
<keyword evidence="1" id="KW-0472">Membrane</keyword>
<accession>A0A075GWX5</accession>